<feature type="signal peptide" evidence="2">
    <location>
        <begin position="1"/>
        <end position="24"/>
    </location>
</feature>
<evidence type="ECO:0000313" key="4">
    <source>
        <dbReference type="Proteomes" id="UP001223712"/>
    </source>
</evidence>
<feature type="region of interest" description="Disordered" evidence="1">
    <location>
        <begin position="23"/>
        <end position="74"/>
    </location>
</feature>
<evidence type="ECO:0000256" key="1">
    <source>
        <dbReference type="SAM" id="MobiDB-lite"/>
    </source>
</evidence>
<dbReference type="PROSITE" id="PS51257">
    <property type="entry name" value="PROKAR_LIPOPROTEIN"/>
    <property type="match status" value="1"/>
</dbReference>
<dbReference type="EMBL" id="JAUFQY010000001">
    <property type="protein sequence ID" value="MDN3700716.1"/>
    <property type="molecule type" value="Genomic_DNA"/>
</dbReference>
<evidence type="ECO:0000313" key="3">
    <source>
        <dbReference type="EMBL" id="MDN3700716.1"/>
    </source>
</evidence>
<feature type="compositionally biased region" description="Low complexity" evidence="1">
    <location>
        <begin position="27"/>
        <end position="36"/>
    </location>
</feature>
<reference evidence="4" key="1">
    <citation type="journal article" date="2019" name="Int. J. Syst. Evol. Microbiol.">
        <title>The Global Catalogue of Microorganisms (GCM) 10K type strain sequencing project: providing services to taxonomists for standard genome sequencing and annotation.</title>
        <authorList>
            <consortium name="The Broad Institute Genomics Platform"/>
            <consortium name="The Broad Institute Genome Sequencing Center for Infectious Disease"/>
            <person name="Wu L."/>
            <person name="Ma J."/>
        </authorList>
    </citation>
    <scope>NUCLEOTIDE SEQUENCE [LARGE SCALE GENOMIC DNA]</scope>
    <source>
        <strain evidence="4">CECT 7226</strain>
    </source>
</reference>
<feature type="compositionally biased region" description="Low complexity" evidence="1">
    <location>
        <begin position="44"/>
        <end position="74"/>
    </location>
</feature>
<feature type="chain" id="PRO_5047296004" evidence="2">
    <location>
        <begin position="25"/>
        <end position="358"/>
    </location>
</feature>
<organism evidence="3 4">
    <name type="scientific">Vibrio artabrorum</name>
    <dbReference type="NCBI Taxonomy" id="446374"/>
    <lineage>
        <taxon>Bacteria</taxon>
        <taxon>Pseudomonadati</taxon>
        <taxon>Pseudomonadota</taxon>
        <taxon>Gammaproteobacteria</taxon>
        <taxon>Vibrionales</taxon>
        <taxon>Vibrionaceae</taxon>
        <taxon>Vibrio</taxon>
    </lineage>
</organism>
<name>A0ABT8CG82_9VIBR</name>
<evidence type="ECO:0000256" key="2">
    <source>
        <dbReference type="SAM" id="SignalP"/>
    </source>
</evidence>
<dbReference type="Proteomes" id="UP001223712">
    <property type="component" value="Unassembled WGS sequence"/>
</dbReference>
<accession>A0ABT8CG82</accession>
<feature type="compositionally biased region" description="Polar residues" evidence="1">
    <location>
        <begin position="318"/>
        <end position="332"/>
    </location>
</feature>
<protein>
    <submittedName>
        <fullName evidence="3">Uncharacterized protein</fullName>
    </submittedName>
</protein>
<keyword evidence="4" id="KW-1185">Reference proteome</keyword>
<sequence>MKLKQTGLPLMALSVLLLSGCQHDKPNANPNNVQPNPNQPNPNKPNVNPNNTQPDPNQSNTNPNPNPNPSNVQTSDVSILENKFHLLHDDAVYVTQHHKQQAKYVASLAEPMFTNVKFNFKVTPVPPAMGRVLANPSPWTPQAKLNVQRMLGQIAFVINTQEFENRFNNAGLEKMEQSAFASGIGDAKIKPVNYQAFKDVVNDMTAKWEVNNNTYTFSAYGSVTGGNAYGAVGQPNVYLSLTGMSDISTLHHSASLLLHELTHTFGYSHDGFNDMTPNNIPYYVQAITWDDGMNEVDCDQYMNLWQQGTSIWGQHCNLQGSDKDPSTQNPPLTSADGRNYRDINLFARFFGDSDVTNR</sequence>
<keyword evidence="2" id="KW-0732">Signal</keyword>
<proteinExistence type="predicted"/>
<comment type="caution">
    <text evidence="3">The sequence shown here is derived from an EMBL/GenBank/DDBJ whole genome shotgun (WGS) entry which is preliminary data.</text>
</comment>
<feature type="region of interest" description="Disordered" evidence="1">
    <location>
        <begin position="318"/>
        <end position="338"/>
    </location>
</feature>
<gene>
    <name evidence="3" type="ORF">QWY96_07105</name>
</gene>
<dbReference type="RefSeq" id="WP_261838368.1">
    <property type="nucleotide sequence ID" value="NZ_AP025458.1"/>
</dbReference>